<evidence type="ECO:0008006" key="4">
    <source>
        <dbReference type="Google" id="ProtNLM"/>
    </source>
</evidence>
<dbReference type="EMBL" id="BEGY01000077">
    <property type="protein sequence ID" value="GAX82233.1"/>
    <property type="molecule type" value="Genomic_DNA"/>
</dbReference>
<evidence type="ECO:0000313" key="3">
    <source>
        <dbReference type="Proteomes" id="UP000232323"/>
    </source>
</evidence>
<gene>
    <name evidence="2" type="ORF">CEUSTIGMA_g9661.t1</name>
</gene>
<feature type="region of interest" description="Disordered" evidence="1">
    <location>
        <begin position="75"/>
        <end position="94"/>
    </location>
</feature>
<sequence length="192" mass="21696">MSQMKGLTHLIFRASFHVTVLLFMVFDLSTASKSSLLGSSWTLPLQQPIRGLLQDNEKSEVSHWYPAWEAEGDNHHKGDPYPLSPVETKHGQGRNTKKTAYKIPHNGMLHIVPPSIPAASPSTQIFKCHAKFIYGAFVYNQANDPTAALDVYVSNTGSMDLGYNWSFVMYNAHYTEYTSCWNLKVWDKENVI</sequence>
<evidence type="ECO:0000256" key="1">
    <source>
        <dbReference type="SAM" id="MobiDB-lite"/>
    </source>
</evidence>
<reference evidence="2 3" key="1">
    <citation type="submission" date="2017-08" db="EMBL/GenBank/DDBJ databases">
        <title>Acidophilic green algal genome provides insights into adaptation to an acidic environment.</title>
        <authorList>
            <person name="Hirooka S."/>
            <person name="Hirose Y."/>
            <person name="Kanesaki Y."/>
            <person name="Higuchi S."/>
            <person name="Fujiwara T."/>
            <person name="Onuma R."/>
            <person name="Era A."/>
            <person name="Ohbayashi R."/>
            <person name="Uzuka A."/>
            <person name="Nozaki H."/>
            <person name="Yoshikawa H."/>
            <person name="Miyagishima S.Y."/>
        </authorList>
    </citation>
    <scope>NUCLEOTIDE SEQUENCE [LARGE SCALE GENOMIC DNA]</scope>
    <source>
        <strain evidence="2 3">NIES-2499</strain>
    </source>
</reference>
<comment type="caution">
    <text evidence="2">The sequence shown here is derived from an EMBL/GenBank/DDBJ whole genome shotgun (WGS) entry which is preliminary data.</text>
</comment>
<accession>A0A250XGQ3</accession>
<dbReference type="Proteomes" id="UP000232323">
    <property type="component" value="Unassembled WGS sequence"/>
</dbReference>
<evidence type="ECO:0000313" key="2">
    <source>
        <dbReference type="EMBL" id="GAX82233.1"/>
    </source>
</evidence>
<proteinExistence type="predicted"/>
<organism evidence="2 3">
    <name type="scientific">Chlamydomonas eustigma</name>
    <dbReference type="NCBI Taxonomy" id="1157962"/>
    <lineage>
        <taxon>Eukaryota</taxon>
        <taxon>Viridiplantae</taxon>
        <taxon>Chlorophyta</taxon>
        <taxon>core chlorophytes</taxon>
        <taxon>Chlorophyceae</taxon>
        <taxon>CS clade</taxon>
        <taxon>Chlamydomonadales</taxon>
        <taxon>Chlamydomonadaceae</taxon>
        <taxon>Chlamydomonas</taxon>
    </lineage>
</organism>
<keyword evidence="3" id="KW-1185">Reference proteome</keyword>
<dbReference type="AlphaFoldDB" id="A0A250XGQ3"/>
<protein>
    <recommendedName>
        <fullName evidence="4">Neprosin domain-containing protein</fullName>
    </recommendedName>
</protein>
<name>A0A250XGQ3_9CHLO</name>